<proteinExistence type="predicted"/>
<dbReference type="EMBL" id="CP026246">
    <property type="protein sequence ID" value="AWP00522.1"/>
    <property type="molecule type" value="Genomic_DNA"/>
</dbReference>
<reference evidence="1 2" key="1">
    <citation type="submission" date="2017-12" db="EMBL/GenBank/DDBJ databases">
        <title>Integrating genomic resources of turbot (Scophthalmus maximus) in depth evaluation of genetic and physical mapping variation across individuals.</title>
        <authorList>
            <person name="Martinez P."/>
        </authorList>
    </citation>
    <scope>NUCLEOTIDE SEQUENCE [LARGE SCALE GENOMIC DNA]</scope>
</reference>
<protein>
    <submittedName>
        <fullName evidence="1">Uncharacterized protein</fullName>
    </submittedName>
</protein>
<sequence length="66" mass="7167">MLVHSADTKGLLVVSCIHGNHADRVQSRGLPGQQCRHCHGNWHNAHPSVTGSALLTVVVVWCDRCT</sequence>
<gene>
    <name evidence="1" type="ORF">SMAX5B_004812</name>
</gene>
<name>A0A2U9B9T2_SCOMX</name>
<evidence type="ECO:0000313" key="2">
    <source>
        <dbReference type="Proteomes" id="UP000246464"/>
    </source>
</evidence>
<organism evidence="1 2">
    <name type="scientific">Scophthalmus maximus</name>
    <name type="common">Turbot</name>
    <name type="synonym">Psetta maxima</name>
    <dbReference type="NCBI Taxonomy" id="52904"/>
    <lineage>
        <taxon>Eukaryota</taxon>
        <taxon>Metazoa</taxon>
        <taxon>Chordata</taxon>
        <taxon>Craniata</taxon>
        <taxon>Vertebrata</taxon>
        <taxon>Euteleostomi</taxon>
        <taxon>Actinopterygii</taxon>
        <taxon>Neopterygii</taxon>
        <taxon>Teleostei</taxon>
        <taxon>Neoteleostei</taxon>
        <taxon>Acanthomorphata</taxon>
        <taxon>Carangaria</taxon>
        <taxon>Pleuronectiformes</taxon>
        <taxon>Pleuronectoidei</taxon>
        <taxon>Scophthalmidae</taxon>
        <taxon>Scophthalmus</taxon>
    </lineage>
</organism>
<keyword evidence="2" id="KW-1185">Reference proteome</keyword>
<accession>A0A2U9B9T2</accession>
<evidence type="ECO:0000313" key="1">
    <source>
        <dbReference type="EMBL" id="AWP00522.1"/>
    </source>
</evidence>
<dbReference type="AlphaFoldDB" id="A0A2U9B9T2"/>
<dbReference type="Proteomes" id="UP000246464">
    <property type="component" value="Chromosome 4"/>
</dbReference>